<comment type="caution">
    <text evidence="1">The sequence shown here is derived from an EMBL/GenBank/DDBJ whole genome shotgun (WGS) entry which is preliminary data.</text>
</comment>
<dbReference type="eggNOG" id="ENOG50335E6">
    <property type="taxonomic scope" value="Bacteria"/>
</dbReference>
<evidence type="ECO:0000313" key="1">
    <source>
        <dbReference type="EMBL" id="ESS71345.1"/>
    </source>
</evidence>
<protein>
    <submittedName>
        <fullName evidence="1">Uncharacterized protein</fullName>
    </submittedName>
</protein>
<proteinExistence type="predicted"/>
<dbReference type="OrthoDB" id="7063746at2"/>
<sequence length="339" mass="38693">MIETPLAILPLDCDAQELCDWFELYTLSSEFHSASFSELSRSWDKRKNSENTDYQASIGSTEDQFLEAIFQTVRERSEYLGDCYPFSFSDNGEELIFNETTLNDGSIIYIFCLFIANTNNEVIFDDDSFFTINNQVRDLFQACATWAAAGEVEGHSYSFGFPRPDQSSFLPKLTAIYQHFSDGNVRDTLLPGVSINPKDEQMDVIAWKPRRDGAAGTYYLLGQVATGQNWNFKSVKGAIDFFHKIWFARQPASTPTPAIFIPFNVLPTKTESLQEKLFVLTYQFGNIYYRYCIPYLAQKGLELARANANLTIERLNDINIISTWVQEAIKNFRNACVYA</sequence>
<accession>V5BDG6</accession>
<gene>
    <name evidence="1" type="ORF">MGMO_106c00080</name>
</gene>
<keyword evidence="2" id="KW-1185">Reference proteome</keyword>
<dbReference type="RefSeq" id="WP_023495600.1">
    <property type="nucleotide sequence ID" value="NZ_AYLO01000101.1"/>
</dbReference>
<reference evidence="1 2" key="1">
    <citation type="journal article" date="2013" name="Genome Announc.">
        <title>Draft Genome Sequence of the Methanotrophic Gammaproteobacterium Methyloglobulus morosus DSM 22980 Strain KoM1.</title>
        <authorList>
            <person name="Poehlein A."/>
            <person name="Deutzmann J.S."/>
            <person name="Daniel R."/>
            <person name="Simeonova D.D."/>
        </authorList>
    </citation>
    <scope>NUCLEOTIDE SEQUENCE [LARGE SCALE GENOMIC DNA]</scope>
    <source>
        <strain evidence="1 2">KoM1</strain>
    </source>
</reference>
<organism evidence="1 2">
    <name type="scientific">Methyloglobulus morosus KoM1</name>
    <dbReference type="NCBI Taxonomy" id="1116472"/>
    <lineage>
        <taxon>Bacteria</taxon>
        <taxon>Pseudomonadati</taxon>
        <taxon>Pseudomonadota</taxon>
        <taxon>Gammaproteobacteria</taxon>
        <taxon>Methylococcales</taxon>
        <taxon>Methylococcaceae</taxon>
        <taxon>Methyloglobulus</taxon>
    </lineage>
</organism>
<dbReference type="AlphaFoldDB" id="V5BDG6"/>
<evidence type="ECO:0000313" key="2">
    <source>
        <dbReference type="Proteomes" id="UP000017842"/>
    </source>
</evidence>
<dbReference type="Proteomes" id="UP000017842">
    <property type="component" value="Unassembled WGS sequence"/>
</dbReference>
<name>V5BDG6_9GAMM</name>
<dbReference type="STRING" id="1116472.MGMO_106c00080"/>
<dbReference type="EMBL" id="AYLO01000101">
    <property type="protein sequence ID" value="ESS71345.1"/>
    <property type="molecule type" value="Genomic_DNA"/>
</dbReference>